<dbReference type="RefSeq" id="WP_140193186.1">
    <property type="nucleotide sequence ID" value="NZ_VFFF01000001.1"/>
</dbReference>
<evidence type="ECO:0000259" key="1">
    <source>
        <dbReference type="Pfam" id="PF05161"/>
    </source>
</evidence>
<dbReference type="Gene3D" id="3.40.1480.10">
    <property type="entry name" value="MOFRL domain"/>
    <property type="match status" value="1"/>
</dbReference>
<feature type="domain" description="MOFRL" evidence="1">
    <location>
        <begin position="293"/>
        <end position="398"/>
    </location>
</feature>
<dbReference type="Gene3D" id="3.40.50.10180">
    <property type="entry name" value="Glycerate kinase, MOFRL-like N-terminal domain"/>
    <property type="match status" value="1"/>
</dbReference>
<dbReference type="EMBL" id="VFFF01000001">
    <property type="protein sequence ID" value="TNY32508.1"/>
    <property type="molecule type" value="Genomic_DNA"/>
</dbReference>
<dbReference type="InterPro" id="IPR007835">
    <property type="entry name" value="MOFRL"/>
</dbReference>
<organism evidence="3 4">
    <name type="scientific">Pelagovum pacificum</name>
    <dbReference type="NCBI Taxonomy" id="2588711"/>
    <lineage>
        <taxon>Bacteria</taxon>
        <taxon>Pseudomonadati</taxon>
        <taxon>Pseudomonadota</taxon>
        <taxon>Alphaproteobacteria</taxon>
        <taxon>Rhodobacterales</taxon>
        <taxon>Paracoccaceae</taxon>
        <taxon>Pelagovum</taxon>
    </lineage>
</organism>
<keyword evidence="4" id="KW-1185">Reference proteome</keyword>
<evidence type="ECO:0000259" key="2">
    <source>
        <dbReference type="Pfam" id="PF13660"/>
    </source>
</evidence>
<dbReference type="PANTHER" id="PTHR12227">
    <property type="entry name" value="GLYCERATE KINASE"/>
    <property type="match status" value="1"/>
</dbReference>
<name>A0A5C5GCW3_9RHOB</name>
<sequence length="405" mass="40973">MSDAMAPAGPRQVLSDLFRAGVAAADPYEGTKAALPDTAPTAIIAVGKASRRMAEAALERFPGTPALVVTVAGADAPVEGATVMVAGHPVPDDGGAAAAQEVWDRAGALGQGDRLLVLVSGGASAMLPLPADGLTLSDKIEVSRLLLGSGADIEQMNLVRQQLSGLKGGGLARRAAPATVEALILSDVIGDTLSVIGSGPTVAPLGTPTEARAMLAQFDLWSRVPEAVRSHLETARAPDPMPAVTNRLIGSNGKSLAAMARAAEEAAVLSRPLEGDVADAARIVVSQSTPGLTLWGGETTVRLGGSGLGGRNQELALRIAFLAEVEGWTDWACLCGGTDGRDGPTDAAGGLVDAGTLDRIRAAGLDPEALLADNDSYRALDAAGDLLKIGATGTNVADLGILWRG</sequence>
<dbReference type="AlphaFoldDB" id="A0A5C5GCW3"/>
<proteinExistence type="predicted"/>
<dbReference type="GO" id="GO:0008887">
    <property type="term" value="F:glycerate kinase activity"/>
    <property type="evidence" value="ECO:0007669"/>
    <property type="project" value="InterPro"/>
</dbReference>
<feature type="domain" description="MOFRL-associated" evidence="2">
    <location>
        <begin position="14"/>
        <end position="233"/>
    </location>
</feature>
<dbReference type="PANTHER" id="PTHR12227:SF0">
    <property type="entry name" value="GLYCERATE KINASE"/>
    <property type="match status" value="1"/>
</dbReference>
<dbReference type="Pfam" id="PF05161">
    <property type="entry name" value="MOFRL"/>
    <property type="match status" value="1"/>
</dbReference>
<dbReference type="InterPro" id="IPR037035">
    <property type="entry name" value="GK-like_C_sf"/>
</dbReference>
<dbReference type="Proteomes" id="UP000314011">
    <property type="component" value="Unassembled WGS sequence"/>
</dbReference>
<dbReference type="OrthoDB" id="9766552at2"/>
<dbReference type="InterPro" id="IPR025286">
    <property type="entry name" value="MOFRL_assoc_dom"/>
</dbReference>
<comment type="caution">
    <text evidence="3">The sequence shown here is derived from an EMBL/GenBank/DDBJ whole genome shotgun (WGS) entry which is preliminary data.</text>
</comment>
<gene>
    <name evidence="3" type="ORF">FHY64_04250</name>
</gene>
<dbReference type="SUPFAM" id="SSF82544">
    <property type="entry name" value="GckA/TtuD-like"/>
    <property type="match status" value="1"/>
</dbReference>
<dbReference type="InterPro" id="IPR038614">
    <property type="entry name" value="GK_N_sf"/>
</dbReference>
<evidence type="ECO:0000313" key="4">
    <source>
        <dbReference type="Proteomes" id="UP000314011"/>
    </source>
</evidence>
<dbReference type="Pfam" id="PF13660">
    <property type="entry name" value="DUF4147"/>
    <property type="match status" value="1"/>
</dbReference>
<reference evidence="3 4" key="1">
    <citation type="submission" date="2019-06" db="EMBL/GenBank/DDBJ databases">
        <title>Genome of new Rhodobacteraceae sp. SM1903.</title>
        <authorList>
            <person name="Ren X."/>
        </authorList>
    </citation>
    <scope>NUCLEOTIDE SEQUENCE [LARGE SCALE GENOMIC DNA]</scope>
    <source>
        <strain evidence="3 4">SM1903</strain>
    </source>
</reference>
<dbReference type="GO" id="GO:0005737">
    <property type="term" value="C:cytoplasm"/>
    <property type="evidence" value="ECO:0007669"/>
    <property type="project" value="TreeGrafter"/>
</dbReference>
<dbReference type="InterPro" id="IPR039760">
    <property type="entry name" value="MOFRL_protein"/>
</dbReference>
<evidence type="ECO:0000313" key="3">
    <source>
        <dbReference type="EMBL" id="TNY32508.1"/>
    </source>
</evidence>
<protein>
    <submittedName>
        <fullName evidence="3">DUF4147 domain-containing protein</fullName>
    </submittedName>
</protein>
<accession>A0A5C5GCW3</accession>